<feature type="transmembrane region" description="Helical" evidence="7">
    <location>
        <begin position="139"/>
        <end position="156"/>
    </location>
</feature>
<evidence type="ECO:0000256" key="2">
    <source>
        <dbReference type="ARBA" id="ARBA00022448"/>
    </source>
</evidence>
<evidence type="ECO:0000256" key="1">
    <source>
        <dbReference type="ARBA" id="ARBA00004651"/>
    </source>
</evidence>
<dbReference type="Pfam" id="PF01554">
    <property type="entry name" value="MatE"/>
    <property type="match status" value="1"/>
</dbReference>
<dbReference type="RefSeq" id="WP_147348439.1">
    <property type="nucleotide sequence ID" value="NZ_QRZA01000090.1"/>
</dbReference>
<keyword evidence="6 7" id="KW-0472">Membrane</keyword>
<feature type="transmembrane region" description="Helical" evidence="7">
    <location>
        <begin position="12"/>
        <end position="32"/>
    </location>
</feature>
<dbReference type="InterPro" id="IPR002528">
    <property type="entry name" value="MATE_fam"/>
</dbReference>
<keyword evidence="4 7" id="KW-0812">Transmembrane</keyword>
<dbReference type="PANTHER" id="PTHR43549:SF3">
    <property type="entry name" value="MULTIDRUG RESISTANCE PROTEIN YPNP-RELATED"/>
    <property type="match status" value="1"/>
</dbReference>
<dbReference type="PANTHER" id="PTHR43549">
    <property type="entry name" value="MULTIDRUG RESISTANCE PROTEIN YPNP-RELATED"/>
    <property type="match status" value="1"/>
</dbReference>
<evidence type="ECO:0000256" key="3">
    <source>
        <dbReference type="ARBA" id="ARBA00022475"/>
    </source>
</evidence>
<sequence length="161" mass="17662">MVNGKKDRTLTTGSIALGLLWFAVPMILGNLLQQFYNIADALIVGQFLGAKALAAVGSAYTLMVFLTSVLLGLCMGSGAIFSLQYGAGDREALKRSTFVSLVLIGFVTLVLNVSVFVWIDPILRLLHVPENVYPLMRDYLWVIFWGIGCIVLKKVYSKLSK</sequence>
<dbReference type="AlphaFoldDB" id="A0A412WLH6"/>
<keyword evidence="3" id="KW-1003">Cell membrane</keyword>
<comment type="subcellular location">
    <subcellularLocation>
        <location evidence="1">Cell membrane</location>
        <topology evidence="1">Multi-pass membrane protein</topology>
    </subcellularLocation>
</comment>
<evidence type="ECO:0000313" key="9">
    <source>
        <dbReference type="Proteomes" id="UP000283589"/>
    </source>
</evidence>
<feature type="non-terminal residue" evidence="8">
    <location>
        <position position="161"/>
    </location>
</feature>
<evidence type="ECO:0000256" key="5">
    <source>
        <dbReference type="ARBA" id="ARBA00022989"/>
    </source>
</evidence>
<dbReference type="GO" id="GO:0005886">
    <property type="term" value="C:plasma membrane"/>
    <property type="evidence" value="ECO:0007669"/>
    <property type="project" value="UniProtKB-SubCell"/>
</dbReference>
<dbReference type="STRING" id="1121130.GCA_000519105_01656"/>
<evidence type="ECO:0000256" key="4">
    <source>
        <dbReference type="ARBA" id="ARBA00022692"/>
    </source>
</evidence>
<keyword evidence="2" id="KW-0813">Transport</keyword>
<dbReference type="GO" id="GO:0042910">
    <property type="term" value="F:xenobiotic transmembrane transporter activity"/>
    <property type="evidence" value="ECO:0007669"/>
    <property type="project" value="InterPro"/>
</dbReference>
<evidence type="ECO:0000256" key="6">
    <source>
        <dbReference type="ARBA" id="ARBA00023136"/>
    </source>
</evidence>
<evidence type="ECO:0000256" key="7">
    <source>
        <dbReference type="SAM" id="Phobius"/>
    </source>
</evidence>
<gene>
    <name evidence="8" type="ORF">DWW18_21465</name>
</gene>
<dbReference type="GO" id="GO:0015297">
    <property type="term" value="F:antiporter activity"/>
    <property type="evidence" value="ECO:0007669"/>
    <property type="project" value="InterPro"/>
</dbReference>
<keyword evidence="5 7" id="KW-1133">Transmembrane helix</keyword>
<dbReference type="Proteomes" id="UP000283589">
    <property type="component" value="Unassembled WGS sequence"/>
</dbReference>
<name>A0A412WLH6_9BACT</name>
<accession>A0A412WLH6</accession>
<proteinExistence type="predicted"/>
<protein>
    <submittedName>
        <fullName evidence="8">MATE family efflux transporter</fullName>
    </submittedName>
</protein>
<comment type="caution">
    <text evidence="8">The sequence shown here is derived from an EMBL/GenBank/DDBJ whole genome shotgun (WGS) entry which is preliminary data.</text>
</comment>
<dbReference type="InterPro" id="IPR052031">
    <property type="entry name" value="Membrane_Transporter-Flippase"/>
</dbReference>
<organism evidence="8 9">
    <name type="scientific">Butyricimonas virosa</name>
    <dbReference type="NCBI Taxonomy" id="544645"/>
    <lineage>
        <taxon>Bacteria</taxon>
        <taxon>Pseudomonadati</taxon>
        <taxon>Bacteroidota</taxon>
        <taxon>Bacteroidia</taxon>
        <taxon>Bacteroidales</taxon>
        <taxon>Odoribacteraceae</taxon>
        <taxon>Butyricimonas</taxon>
    </lineage>
</organism>
<feature type="transmembrane region" description="Helical" evidence="7">
    <location>
        <begin position="52"/>
        <end position="85"/>
    </location>
</feature>
<reference evidence="8 9" key="1">
    <citation type="submission" date="2018-08" db="EMBL/GenBank/DDBJ databases">
        <title>A genome reference for cultivated species of the human gut microbiota.</title>
        <authorList>
            <person name="Zou Y."/>
            <person name="Xue W."/>
            <person name="Luo G."/>
        </authorList>
    </citation>
    <scope>NUCLEOTIDE SEQUENCE [LARGE SCALE GENOMIC DNA]</scope>
    <source>
        <strain evidence="8 9">AF14-49</strain>
    </source>
</reference>
<dbReference type="EMBL" id="QRZA01000090">
    <property type="protein sequence ID" value="RGV28058.1"/>
    <property type="molecule type" value="Genomic_DNA"/>
</dbReference>
<feature type="transmembrane region" description="Helical" evidence="7">
    <location>
        <begin position="97"/>
        <end position="119"/>
    </location>
</feature>
<evidence type="ECO:0000313" key="8">
    <source>
        <dbReference type="EMBL" id="RGV28058.1"/>
    </source>
</evidence>